<dbReference type="Proteomes" id="UP000198287">
    <property type="component" value="Unassembled WGS sequence"/>
</dbReference>
<accession>A0A226F854</accession>
<dbReference type="STRING" id="158441.A0A226F854"/>
<dbReference type="EMBL" id="LNIX01000001">
    <property type="protein sequence ID" value="OXA65036.1"/>
    <property type="molecule type" value="Genomic_DNA"/>
</dbReference>
<dbReference type="PANTHER" id="PTHR23220:SF83">
    <property type="entry name" value="INTEGRIN ALPHA-PS3-RELATED"/>
    <property type="match status" value="1"/>
</dbReference>
<dbReference type="GO" id="GO:0033627">
    <property type="term" value="P:cell adhesion mediated by integrin"/>
    <property type="evidence" value="ECO:0007669"/>
    <property type="project" value="TreeGrafter"/>
</dbReference>
<evidence type="ECO:0000259" key="4">
    <source>
        <dbReference type="Pfam" id="PF13843"/>
    </source>
</evidence>
<keyword evidence="1" id="KW-0325">Glycoprotein</keyword>
<feature type="domain" description="PiggyBac transposable element-derived protein" evidence="4">
    <location>
        <begin position="71"/>
        <end position="431"/>
    </location>
</feature>
<dbReference type="PANTHER" id="PTHR23220">
    <property type="entry name" value="INTEGRIN ALPHA"/>
    <property type="match status" value="1"/>
</dbReference>
<evidence type="ECO:0000313" key="6">
    <source>
        <dbReference type="Proteomes" id="UP000198287"/>
    </source>
</evidence>
<proteinExistence type="predicted"/>
<dbReference type="GO" id="GO:0098609">
    <property type="term" value="P:cell-cell adhesion"/>
    <property type="evidence" value="ECO:0007669"/>
    <property type="project" value="TreeGrafter"/>
</dbReference>
<dbReference type="GO" id="GO:0007160">
    <property type="term" value="P:cell-matrix adhesion"/>
    <property type="evidence" value="ECO:0007669"/>
    <property type="project" value="TreeGrafter"/>
</dbReference>
<keyword evidence="6" id="KW-1185">Reference proteome</keyword>
<dbReference type="GO" id="GO:0007229">
    <property type="term" value="P:integrin-mediated signaling pathway"/>
    <property type="evidence" value="ECO:0007669"/>
    <property type="project" value="TreeGrafter"/>
</dbReference>
<dbReference type="Gene3D" id="1.20.5.930">
    <property type="entry name" value="Bicelle-embedded integrin alpha(iib) transmembrane segment"/>
    <property type="match status" value="1"/>
</dbReference>
<sequence length="1932" mass="219160">MAMQISEGDDDDLYYDAASEDDFEAEDESDSDIDEDETINWDEEFRPPVHNFQGPDDQIKDDFRHHFGTSLDILRKFIDDSMVEKIAVESNRYAEQVKRTSPRAFIGWTPVTAADIWRFLSLILAMTLVKKSSYKEYWSTDPLVSTTFFPSVMSRDRFISILRALHFVNNETVPQTNQDRFIKLGSFMTDLLMNFQRAIHAGKVLCIDESLIPFKGRLSFKQYNPKKRSRFGVKLFLVVDSAMQFVLDVLPYQGKSTQITDRSWISLVGFGGAAVLTLLQPYLDAGRRIIIDNWFHSLKLARMLKDRLTYVLGTVQKRRKGIPRGARMTRKLRKGEVETFSDGDVLIERWQDRREVLILNTFMPHGMTEWPSTNPNNQRMKPDTVLLYNKTMGGVDNVDKTIKPNQSLRKSYKWYKKVAFYLVELSVYNSMIMYNTTQNDQVGFRRLNYEAFVKSIIHNILTKFPVARKPRGRPSQSRVSVPLANMHIPERVMKENGYPSKSDCFHCKTKLGKRTITQFKCLACEKRLCIGSSVFNCFKFYHDEMSSTDFITAPQLGLNGDHPLTDHSMGSSNNSLRLFAVATFVLIMLSTSTGENTEKILIELLKSETNLSLGDSCTYNANIENDQCQHTFYPHKYRMICDIKTKKCRCVYFRKGADFNPLKIKNKMCLSPEYAVCYPFYPLNITLVKGPKTFRMNYTAAHEQCDNDKRTGDKYLECSRPNKGKFVQTHKDEHFCLKKSDRSGGGRLQLKASYLIFKTEEFTYFGATVAFAPGPSEYDKDRPSAWIFIGAPTKNSPSSGNNQPEGVVWRCSIGRGYEDSTARSEICKMVNIDPAVKSRRDGNGAPFLEEHDFMWTGGSLEIREGRLVTCGHRHTRGGKSYMNGLCYFFNETSSLKSESYIEQDGPQPTRHSHRLLPFFIPEPPRTNDKEQNFNFTTPKEDLESGPEWGMGQVGTSLHIVPKISANDVQEVLLGAPGARMWSGAVVRYRDNSSNETGPNFRLNRDLKSAIFSEFVTGHRGLKTQKDGHWFEYFGYGLSSGKYFDEEKVYYAGGAPRGKNLLGDVVIFDFTYNSSTEHVDEEIYKRQINPILTISPTMDTFGSYFGSVLFSLDVDGDGRDELMISAPHFGFARTRSKRGVTPQEWSGDHGCVFVYFFNANKSINGEPHVIQSNTQAPGARFGSSISYTNTWTSSVRNILKARTYLIIGAPYESSGRGAIYIFTFVSPNFKLVQKVLASELSHELFGFGSSISLPWDVDLNETPDIAVGAYPSSQVVVIRTRPTVFIEGEVLFEDKSRGSMKDGKISKTSKTFVINSCIKVVEVVGKPKDIDLFVTLTFDQRLSINKTVPRLHKQHDKTYLYRENIDQISKDDTICFRNLEVVINPSTDIDISKSYEVVQSIWYNFTMLPSRSDKMENISILQYKISSLGTVTKSGTAELADFQPNLPYPIQRISQTFFADIAPNDCQKTICKPDLRFKAEWFDVVKNLTLDSHSNQSNPIILGSISKVVFKLVISNFNETAIRPSYSIEWPRNIGVVVDDEQMANKEKDASDNLFVFLQTDSCKENNLASKIVYNCIFPNDITQAAPVTLMIPLSFKNAYATQLSNNFNFTIDFSMRPKDADKRTPPLSSWLLLKANSKIELIGSKMKVTGLVSKPGRNQTEDGEISGKTKLVEWKQTYWVHVKGISGVKVYVQLAFPYSRKNSDASTSVIIRTKIASNNTFCKSDQENDQQIEFAHVDHLLPSSEAGGSVNGDDIKPSGIQEGKMKILGFPKTFKALNDDALMIKCNKNHPDIAFDCFLINCDIIVLGESSVELGFELTMMKNDPDFMLSEEQMQDLLVVSYGYARTVFEAEFVNDTAQTLFKHAISPVGAWVYVVSIIVGFLILLCIGFLLHKVGFFKRQEKEKLELLKSEARKSVMIPNFKTDEVCLEQQ</sequence>
<keyword evidence="3" id="KW-0472">Membrane</keyword>
<feature type="compositionally biased region" description="Acidic residues" evidence="2">
    <location>
        <begin position="7"/>
        <end position="42"/>
    </location>
</feature>
<dbReference type="InterPro" id="IPR013519">
    <property type="entry name" value="Int_alpha_beta-p"/>
</dbReference>
<dbReference type="InterPro" id="IPR000413">
    <property type="entry name" value="Integrin_alpha"/>
</dbReference>
<keyword evidence="3" id="KW-1133">Transmembrane helix</keyword>
<dbReference type="GO" id="GO:0005178">
    <property type="term" value="F:integrin binding"/>
    <property type="evidence" value="ECO:0007669"/>
    <property type="project" value="TreeGrafter"/>
</dbReference>
<dbReference type="Pfam" id="PF13843">
    <property type="entry name" value="DDE_Tnp_1_7"/>
    <property type="match status" value="1"/>
</dbReference>
<dbReference type="SUPFAM" id="SSF69318">
    <property type="entry name" value="Integrin alpha N-terminal domain"/>
    <property type="match status" value="1"/>
</dbReference>
<protein>
    <submittedName>
        <fullName evidence="5">PiggyBac transposable element-derived protein 4</fullName>
    </submittedName>
</protein>
<name>A0A226F854_FOLCA</name>
<dbReference type="InterPro" id="IPR029526">
    <property type="entry name" value="PGBD"/>
</dbReference>
<comment type="caution">
    <text evidence="5">The sequence shown here is derived from an EMBL/GenBank/DDBJ whole genome shotgun (WGS) entry which is preliminary data.</text>
</comment>
<evidence type="ECO:0000256" key="2">
    <source>
        <dbReference type="SAM" id="MobiDB-lite"/>
    </source>
</evidence>
<dbReference type="GO" id="GO:0008305">
    <property type="term" value="C:integrin complex"/>
    <property type="evidence" value="ECO:0007669"/>
    <property type="project" value="InterPro"/>
</dbReference>
<dbReference type="PRINTS" id="PR01185">
    <property type="entry name" value="INTEGRINA"/>
</dbReference>
<keyword evidence="3" id="KW-0812">Transmembrane</keyword>
<reference evidence="5 6" key="1">
    <citation type="submission" date="2015-12" db="EMBL/GenBank/DDBJ databases">
        <title>The genome of Folsomia candida.</title>
        <authorList>
            <person name="Faddeeva A."/>
            <person name="Derks M.F."/>
            <person name="Anvar Y."/>
            <person name="Smit S."/>
            <person name="Van Straalen N."/>
            <person name="Roelofs D."/>
        </authorList>
    </citation>
    <scope>NUCLEOTIDE SEQUENCE [LARGE SCALE GENOMIC DNA]</scope>
    <source>
        <strain evidence="5 6">VU population</strain>
        <tissue evidence="5">Whole body</tissue>
    </source>
</reference>
<dbReference type="SMART" id="SM00191">
    <property type="entry name" value="Int_alpha"/>
    <property type="match status" value="6"/>
</dbReference>
<evidence type="ECO:0000256" key="3">
    <source>
        <dbReference type="SAM" id="Phobius"/>
    </source>
</evidence>
<feature type="transmembrane region" description="Helical" evidence="3">
    <location>
        <begin position="1871"/>
        <end position="1892"/>
    </location>
</feature>
<dbReference type="Gene3D" id="2.130.10.130">
    <property type="entry name" value="Integrin alpha, N-terminal"/>
    <property type="match status" value="1"/>
</dbReference>
<dbReference type="OrthoDB" id="8191242at2759"/>
<organism evidence="5 6">
    <name type="scientific">Folsomia candida</name>
    <name type="common">Springtail</name>
    <dbReference type="NCBI Taxonomy" id="158441"/>
    <lineage>
        <taxon>Eukaryota</taxon>
        <taxon>Metazoa</taxon>
        <taxon>Ecdysozoa</taxon>
        <taxon>Arthropoda</taxon>
        <taxon>Hexapoda</taxon>
        <taxon>Collembola</taxon>
        <taxon>Entomobryomorpha</taxon>
        <taxon>Isotomoidea</taxon>
        <taxon>Isotomidae</taxon>
        <taxon>Proisotominae</taxon>
        <taxon>Folsomia</taxon>
    </lineage>
</organism>
<feature type="region of interest" description="Disordered" evidence="2">
    <location>
        <begin position="1"/>
        <end position="53"/>
    </location>
</feature>
<dbReference type="GO" id="GO:0009897">
    <property type="term" value="C:external side of plasma membrane"/>
    <property type="evidence" value="ECO:0007669"/>
    <property type="project" value="TreeGrafter"/>
</dbReference>
<evidence type="ECO:0000256" key="1">
    <source>
        <dbReference type="ARBA" id="ARBA00023180"/>
    </source>
</evidence>
<gene>
    <name evidence="5" type="ORF">Fcan01_02776</name>
</gene>
<evidence type="ECO:0000313" key="5">
    <source>
        <dbReference type="EMBL" id="OXA65036.1"/>
    </source>
</evidence>
<dbReference type="InterPro" id="IPR028994">
    <property type="entry name" value="Integrin_alpha_N"/>
</dbReference>